<organism evidence="1 2">
    <name type="scientific">Biformimicrobium ophioploci</name>
    <dbReference type="NCBI Taxonomy" id="3036711"/>
    <lineage>
        <taxon>Bacteria</taxon>
        <taxon>Pseudomonadati</taxon>
        <taxon>Pseudomonadota</taxon>
        <taxon>Gammaproteobacteria</taxon>
        <taxon>Cellvibrionales</taxon>
        <taxon>Microbulbiferaceae</taxon>
        <taxon>Biformimicrobium</taxon>
    </lineage>
</organism>
<reference evidence="1 2" key="1">
    <citation type="submission" date="2023-04" db="EMBL/GenBank/DDBJ databases">
        <title>Marinobulbifer ophiurae gen. nov., sp. Nov., isolate from tissue of brittle star Ophioplocus japonicus.</title>
        <authorList>
            <person name="Kawano K."/>
            <person name="Sawayama S."/>
            <person name="Nakagawa S."/>
        </authorList>
    </citation>
    <scope>NUCLEOTIDE SEQUENCE [LARGE SCALE GENOMIC DNA]</scope>
    <source>
        <strain evidence="1 2">NKW57</strain>
    </source>
</reference>
<dbReference type="EMBL" id="BSYJ01000010">
    <property type="protein sequence ID" value="GMG88758.1"/>
    <property type="molecule type" value="Genomic_DNA"/>
</dbReference>
<protein>
    <submittedName>
        <fullName evidence="1">DUF2164 domain-containing protein</fullName>
    </submittedName>
</protein>
<dbReference type="RefSeq" id="WP_285765368.1">
    <property type="nucleotide sequence ID" value="NZ_BSYJ01000010.1"/>
</dbReference>
<proteinExistence type="predicted"/>
<sequence>MEKLKFTEEEKRQIVQKVKIYFAEELDQDIGNFDAEFLIDFFSEEIGAYFYNRGLYDAQALFSKKVDELADSIYELERPTDYRK</sequence>
<dbReference type="Proteomes" id="UP001224392">
    <property type="component" value="Unassembled WGS sequence"/>
</dbReference>
<accession>A0ABQ6M349</accession>
<gene>
    <name evidence="1" type="ORF">MNKW57_30790</name>
</gene>
<name>A0ABQ6M349_9GAMM</name>
<keyword evidence="2" id="KW-1185">Reference proteome</keyword>
<dbReference type="InterPro" id="IPR018680">
    <property type="entry name" value="DUF2164"/>
</dbReference>
<evidence type="ECO:0000313" key="2">
    <source>
        <dbReference type="Proteomes" id="UP001224392"/>
    </source>
</evidence>
<dbReference type="Pfam" id="PF09932">
    <property type="entry name" value="DUF2164"/>
    <property type="match status" value="1"/>
</dbReference>
<comment type="caution">
    <text evidence="1">The sequence shown here is derived from an EMBL/GenBank/DDBJ whole genome shotgun (WGS) entry which is preliminary data.</text>
</comment>
<evidence type="ECO:0000313" key="1">
    <source>
        <dbReference type="EMBL" id="GMG88758.1"/>
    </source>
</evidence>